<name>A0A8X6QPF1_NEPPI</name>
<comment type="caution">
    <text evidence="2">The sequence shown here is derived from an EMBL/GenBank/DDBJ whole genome shotgun (WGS) entry which is preliminary data.</text>
</comment>
<evidence type="ECO:0000313" key="2">
    <source>
        <dbReference type="EMBL" id="GFU29840.1"/>
    </source>
</evidence>
<feature type="region of interest" description="Disordered" evidence="1">
    <location>
        <begin position="98"/>
        <end position="132"/>
    </location>
</feature>
<dbReference type="EMBL" id="BMAW01082584">
    <property type="protein sequence ID" value="GFU29840.1"/>
    <property type="molecule type" value="Genomic_DNA"/>
</dbReference>
<sequence length="132" mass="15364">MDKSTPLIGRGNVINHHTQEISKTRKPQDGKMILTHTEGRVGDIKHTHANLTTNRSHRRQAPSLFVRSFENRDNEKKELLSLVCFDCISMALSRFSKENKCDNQSEKNKNKKETDGFHKHSHRRCLDDRKIE</sequence>
<organism evidence="2 3">
    <name type="scientific">Nephila pilipes</name>
    <name type="common">Giant wood spider</name>
    <name type="synonym">Nephila maculata</name>
    <dbReference type="NCBI Taxonomy" id="299642"/>
    <lineage>
        <taxon>Eukaryota</taxon>
        <taxon>Metazoa</taxon>
        <taxon>Ecdysozoa</taxon>
        <taxon>Arthropoda</taxon>
        <taxon>Chelicerata</taxon>
        <taxon>Arachnida</taxon>
        <taxon>Araneae</taxon>
        <taxon>Araneomorphae</taxon>
        <taxon>Entelegynae</taxon>
        <taxon>Araneoidea</taxon>
        <taxon>Nephilidae</taxon>
        <taxon>Nephila</taxon>
    </lineage>
</organism>
<proteinExistence type="predicted"/>
<gene>
    <name evidence="2" type="ORF">NPIL_288091</name>
</gene>
<dbReference type="Proteomes" id="UP000887013">
    <property type="component" value="Unassembled WGS sequence"/>
</dbReference>
<accession>A0A8X6QPF1</accession>
<dbReference type="AlphaFoldDB" id="A0A8X6QPF1"/>
<evidence type="ECO:0000256" key="1">
    <source>
        <dbReference type="SAM" id="MobiDB-lite"/>
    </source>
</evidence>
<protein>
    <submittedName>
        <fullName evidence="2">Uncharacterized protein</fullName>
    </submittedName>
</protein>
<keyword evidence="3" id="KW-1185">Reference proteome</keyword>
<reference evidence="2" key="1">
    <citation type="submission" date="2020-08" db="EMBL/GenBank/DDBJ databases">
        <title>Multicomponent nature underlies the extraordinary mechanical properties of spider dragline silk.</title>
        <authorList>
            <person name="Kono N."/>
            <person name="Nakamura H."/>
            <person name="Mori M."/>
            <person name="Yoshida Y."/>
            <person name="Ohtoshi R."/>
            <person name="Malay A.D."/>
            <person name="Moran D.A.P."/>
            <person name="Tomita M."/>
            <person name="Numata K."/>
            <person name="Arakawa K."/>
        </authorList>
    </citation>
    <scope>NUCLEOTIDE SEQUENCE</scope>
</reference>
<evidence type="ECO:0000313" key="3">
    <source>
        <dbReference type="Proteomes" id="UP000887013"/>
    </source>
</evidence>